<keyword evidence="2" id="KW-0012">Acyltransferase</keyword>
<reference evidence="4 5" key="1">
    <citation type="submission" date="2019-01" db="EMBL/GenBank/DDBJ databases">
        <title>Complete genome sequence of Erythrobacter flavus KJ5.</title>
        <authorList>
            <person name="Kanesaki Y."/>
            <person name="Brotosudarmo T."/>
            <person name="Moriuchi R."/>
            <person name="Awai K."/>
        </authorList>
    </citation>
    <scope>NUCLEOTIDE SEQUENCE [LARGE SCALE GENOMIC DNA]</scope>
    <source>
        <strain evidence="4 5">KJ5</strain>
    </source>
</reference>
<accession>A0A3T1CK54</accession>
<dbReference type="PANTHER" id="PTHR43420">
    <property type="entry name" value="ACETYLTRANSFERASE"/>
    <property type="match status" value="1"/>
</dbReference>
<evidence type="ECO:0000256" key="1">
    <source>
        <dbReference type="ARBA" id="ARBA00022679"/>
    </source>
</evidence>
<dbReference type="InterPro" id="IPR050680">
    <property type="entry name" value="YpeA/RimI_acetyltransf"/>
</dbReference>
<dbReference type="PROSITE" id="PS51186">
    <property type="entry name" value="GNAT"/>
    <property type="match status" value="1"/>
</dbReference>
<protein>
    <recommendedName>
        <fullName evidence="3">N-acetyltransferase domain-containing protein</fullName>
    </recommendedName>
</protein>
<evidence type="ECO:0000259" key="3">
    <source>
        <dbReference type="PROSITE" id="PS51186"/>
    </source>
</evidence>
<sequence>MTRALDQVMAVMETAFDPHWREAWTRQQVANSLALPHTYAILVDAEARLIGDGEAEAGGFILARRAPGEEELLLIGVRPELRGRGLGRLLIETFAELARHAGAEQVFLEMRANNPAERLYRACGFEPIGRRPAYYRTLDGSFLDAITFARKL</sequence>
<feature type="domain" description="N-acetyltransferase" evidence="3">
    <location>
        <begin position="1"/>
        <end position="152"/>
    </location>
</feature>
<proteinExistence type="predicted"/>
<dbReference type="GO" id="GO:0016747">
    <property type="term" value="F:acyltransferase activity, transferring groups other than amino-acyl groups"/>
    <property type="evidence" value="ECO:0007669"/>
    <property type="project" value="InterPro"/>
</dbReference>
<name>A0A3T1CK54_9SPHN</name>
<keyword evidence="5" id="KW-1185">Reference proteome</keyword>
<dbReference type="Gene3D" id="3.40.630.30">
    <property type="match status" value="1"/>
</dbReference>
<dbReference type="Pfam" id="PF00583">
    <property type="entry name" value="Acetyltransf_1"/>
    <property type="match status" value="1"/>
</dbReference>
<organism evidence="4 5">
    <name type="scientific">Qipengyuania flava</name>
    <dbReference type="NCBI Taxonomy" id="192812"/>
    <lineage>
        <taxon>Bacteria</taxon>
        <taxon>Pseudomonadati</taxon>
        <taxon>Pseudomonadota</taxon>
        <taxon>Alphaproteobacteria</taxon>
        <taxon>Sphingomonadales</taxon>
        <taxon>Erythrobacteraceae</taxon>
        <taxon>Qipengyuania</taxon>
    </lineage>
</organism>
<dbReference type="RefSeq" id="WP_130586876.1">
    <property type="nucleotide sequence ID" value="NZ_AP019389.1"/>
</dbReference>
<dbReference type="InterPro" id="IPR016181">
    <property type="entry name" value="Acyl_CoA_acyltransferase"/>
</dbReference>
<evidence type="ECO:0000313" key="4">
    <source>
        <dbReference type="EMBL" id="BBI21361.1"/>
    </source>
</evidence>
<dbReference type="SUPFAM" id="SSF55729">
    <property type="entry name" value="Acyl-CoA N-acyltransferases (Nat)"/>
    <property type="match status" value="1"/>
</dbReference>
<dbReference type="InterPro" id="IPR000182">
    <property type="entry name" value="GNAT_dom"/>
</dbReference>
<dbReference type="Proteomes" id="UP000290057">
    <property type="component" value="Chromosome"/>
</dbReference>
<keyword evidence="1" id="KW-0808">Transferase</keyword>
<dbReference type="EMBL" id="AP019389">
    <property type="protein sequence ID" value="BBI21361.1"/>
    <property type="molecule type" value="Genomic_DNA"/>
</dbReference>
<gene>
    <name evidence="4" type="ORF">EKJ_22080</name>
</gene>
<evidence type="ECO:0000256" key="2">
    <source>
        <dbReference type="ARBA" id="ARBA00023315"/>
    </source>
</evidence>
<dbReference type="AlphaFoldDB" id="A0A3T1CK54"/>
<evidence type="ECO:0000313" key="5">
    <source>
        <dbReference type="Proteomes" id="UP000290057"/>
    </source>
</evidence>
<dbReference type="PANTHER" id="PTHR43420:SF44">
    <property type="entry name" value="ACETYLTRANSFERASE YPEA"/>
    <property type="match status" value="1"/>
</dbReference>